<keyword evidence="2" id="KW-1185">Reference proteome</keyword>
<protein>
    <submittedName>
        <fullName evidence="1">Uncharacterized protein</fullName>
    </submittedName>
</protein>
<evidence type="ECO:0000313" key="1">
    <source>
        <dbReference type="EMBL" id="KAI3356621.1"/>
    </source>
</evidence>
<dbReference type="Proteomes" id="UP000831701">
    <property type="component" value="Chromosome 20"/>
</dbReference>
<proteinExistence type="predicted"/>
<gene>
    <name evidence="1" type="ORF">L3Q82_017833</name>
</gene>
<name>A0ACB8VLX2_9TELE</name>
<sequence length="184" mass="20329">CQILTHSLVSPCPIPSVPVLSEVSLAPPQDVHLEKWLLTWTPGTDDRKITYTVQSQSFADVWRNVSACVQISFNSCNVTKHKADGKHGCVMLRVQAERLGLTSTPVEACGRHGDSCTPEVSLTARSGTLTVRLSRNHSMALEYGDHAKHRVYYGKEGEPLQVRDLISLARMQNVVASFCILEMI</sequence>
<dbReference type="EMBL" id="CM041550">
    <property type="protein sequence ID" value="KAI3356621.1"/>
    <property type="molecule type" value="Genomic_DNA"/>
</dbReference>
<organism evidence="1 2">
    <name type="scientific">Scortum barcoo</name>
    <name type="common">barcoo grunter</name>
    <dbReference type="NCBI Taxonomy" id="214431"/>
    <lineage>
        <taxon>Eukaryota</taxon>
        <taxon>Metazoa</taxon>
        <taxon>Chordata</taxon>
        <taxon>Craniata</taxon>
        <taxon>Vertebrata</taxon>
        <taxon>Euteleostomi</taxon>
        <taxon>Actinopterygii</taxon>
        <taxon>Neopterygii</taxon>
        <taxon>Teleostei</taxon>
        <taxon>Neoteleostei</taxon>
        <taxon>Acanthomorphata</taxon>
        <taxon>Eupercaria</taxon>
        <taxon>Centrarchiformes</taxon>
        <taxon>Terapontoidei</taxon>
        <taxon>Terapontidae</taxon>
        <taxon>Scortum</taxon>
    </lineage>
</organism>
<reference evidence="1" key="1">
    <citation type="submission" date="2022-04" db="EMBL/GenBank/DDBJ databases">
        <title>Jade perch genome.</title>
        <authorList>
            <person name="Chao B."/>
        </authorList>
    </citation>
    <scope>NUCLEOTIDE SEQUENCE</scope>
    <source>
        <strain evidence="1">CB-2022</strain>
    </source>
</reference>
<evidence type="ECO:0000313" key="2">
    <source>
        <dbReference type="Proteomes" id="UP000831701"/>
    </source>
</evidence>
<comment type="caution">
    <text evidence="1">The sequence shown here is derived from an EMBL/GenBank/DDBJ whole genome shotgun (WGS) entry which is preliminary data.</text>
</comment>
<feature type="non-terminal residue" evidence="1">
    <location>
        <position position="1"/>
    </location>
</feature>
<accession>A0ACB8VLX2</accession>